<evidence type="ECO:0000313" key="4">
    <source>
        <dbReference type="Proteomes" id="UP000716322"/>
    </source>
</evidence>
<keyword evidence="2" id="KW-0472">Membrane</keyword>
<organism evidence="3 4">
    <name type="scientific">Telluria antibiotica</name>
    <dbReference type="NCBI Taxonomy" id="2717319"/>
    <lineage>
        <taxon>Bacteria</taxon>
        <taxon>Pseudomonadati</taxon>
        <taxon>Pseudomonadota</taxon>
        <taxon>Betaproteobacteria</taxon>
        <taxon>Burkholderiales</taxon>
        <taxon>Oxalobacteraceae</taxon>
        <taxon>Telluria group</taxon>
        <taxon>Telluria</taxon>
    </lineage>
</organism>
<protein>
    <submittedName>
        <fullName evidence="3">Uncharacterized protein</fullName>
    </submittedName>
</protein>
<proteinExistence type="predicted"/>
<feature type="transmembrane region" description="Helical" evidence="2">
    <location>
        <begin position="551"/>
        <end position="574"/>
    </location>
</feature>
<keyword evidence="2" id="KW-1133">Transmembrane helix</keyword>
<sequence>MTSPTFRVTTQGLRPGYAAGLAADQLAALFKRSKEEIAPLLGSKPVVVKRGLTREAAERYARALEGCGCVCAIEAESTPAAAAPSPPPAAPLSADQLGAVFPILRRAAVQAPDADPAVVQAFAGDLEIVFRTVTDGVLLRQSVLRATMMDMDRLYALAVWNLYNWVHSRITFKQMAIQAPEGGTVGARFFSYVELGDGLAASCLLLQPIWEALAAHLKGPVRVAVPHANFCMFCSAHDDFVAAMMCDLAAETWAEAGDAALSGLTYSVDGAGRVDVVPGAHLLRTAPPPPTVPVTASAQLVVPKLHAHAGNAALLALSDDRLRKVQPQLFDTAQWSREDVRVRWLSNIGDTLARGDSRAAVVVDAANAIVASYTDELDCVVLLKFDPALALAHGWRDGTRLLSANSYLDRDNGVAPDLRPGPGDEGRWGNLWPLIADLLTDDAAGLAARKATIAEAEWNRAWDLGLRALANNDTPRDGRPVTSMAPARKPRAAASAAAPGAATRTRAAPRKPARAQGTFGACVKNAAIGGVCAWAVWGAGLHVAEMPHDGLFYVACFGIAVFGAIGLGCLWSAANYLRGA</sequence>
<gene>
    <name evidence="3" type="ORF">HAV22_04490</name>
</gene>
<feature type="region of interest" description="Disordered" evidence="1">
    <location>
        <begin position="473"/>
        <end position="512"/>
    </location>
</feature>
<comment type="caution">
    <text evidence="3">The sequence shown here is derived from an EMBL/GenBank/DDBJ whole genome shotgun (WGS) entry which is preliminary data.</text>
</comment>
<dbReference type="RefSeq" id="WP_166856913.1">
    <property type="nucleotide sequence ID" value="NZ_JAAQOM010000002.1"/>
</dbReference>
<evidence type="ECO:0000256" key="2">
    <source>
        <dbReference type="SAM" id="Phobius"/>
    </source>
</evidence>
<accession>A0ABX0P6M9</accession>
<evidence type="ECO:0000256" key="1">
    <source>
        <dbReference type="SAM" id="MobiDB-lite"/>
    </source>
</evidence>
<feature type="transmembrane region" description="Helical" evidence="2">
    <location>
        <begin position="526"/>
        <end position="544"/>
    </location>
</feature>
<keyword evidence="2" id="KW-0812">Transmembrane</keyword>
<feature type="compositionally biased region" description="Low complexity" evidence="1">
    <location>
        <begin position="492"/>
        <end position="506"/>
    </location>
</feature>
<dbReference type="EMBL" id="JAAQOM010000002">
    <property type="protein sequence ID" value="NIA52910.1"/>
    <property type="molecule type" value="Genomic_DNA"/>
</dbReference>
<reference evidence="3 4" key="1">
    <citation type="submission" date="2020-03" db="EMBL/GenBank/DDBJ databases">
        <title>Genome sequence of strain Massilia sp. TW-1.</title>
        <authorList>
            <person name="Chaudhary D.K."/>
        </authorList>
    </citation>
    <scope>NUCLEOTIDE SEQUENCE [LARGE SCALE GENOMIC DNA]</scope>
    <source>
        <strain evidence="3 4">TW-1</strain>
    </source>
</reference>
<keyword evidence="4" id="KW-1185">Reference proteome</keyword>
<dbReference type="Proteomes" id="UP000716322">
    <property type="component" value="Unassembled WGS sequence"/>
</dbReference>
<name>A0ABX0P6M9_9BURK</name>
<evidence type="ECO:0000313" key="3">
    <source>
        <dbReference type="EMBL" id="NIA52910.1"/>
    </source>
</evidence>